<dbReference type="EMBL" id="JAAGBB010000001">
    <property type="protein sequence ID" value="MBR0662750.1"/>
    <property type="molecule type" value="Genomic_DNA"/>
</dbReference>
<accession>A0ABS5ER17</accession>
<evidence type="ECO:0000313" key="3">
    <source>
        <dbReference type="Proteomes" id="UP001196870"/>
    </source>
</evidence>
<sequence>MQPTILGMVILPLALFCIGSPVRLLQLALIVGVFEAGAALDIGGFGLPTAMVPGFLFLGYVTAQYALGMRYPGEAVLLRTALPLLFFLAYALVTARLLPETFAGQMMIWPQRPDPLAPATVPLAPTSGNTTQSLYLAMNIVFAVLGGLFLTRRAIPWRGLLAAYLASGYLVVFLCFWNLASRLGGLWFPTELLYSNPGWAIVDQWFGPVPRIQGPFSEPAGLAVFLSGLAFCCLRLCMRGHTVMRPMLLLPLTMASMLLSTSTTGIAMLVVGLPLVLLTAGGDRVAMARTRRMLGTMTVGIVIVVLPLAVAVPAIVDAASLVVDVTVEKGDSASFEERGAMDQTAIDAMIGTWGLGIGWGSTRSSSLIPGILGNSGLVGLLLLLWFGYKLMRLISMANRTAPPHHPARPALDGFAAALCGQFGAALISAPTITSLCFYLQLALVLGAASRMATDAASARPQPVPTRPVPWRPAA</sequence>
<feature type="transmembrane region" description="Helical" evidence="1">
    <location>
        <begin position="162"/>
        <end position="180"/>
    </location>
</feature>
<reference evidence="3" key="1">
    <citation type="journal article" date="2021" name="Syst. Appl. Microbiol.">
        <title>Roseomonas hellenica sp. nov., isolated from roots of wild-growing Alkanna tinctoria.</title>
        <authorList>
            <person name="Rat A."/>
            <person name="Naranjo H.D."/>
            <person name="Lebbe L."/>
            <person name="Cnockaert M."/>
            <person name="Krigas N."/>
            <person name="Grigoriadou K."/>
            <person name="Maloupa E."/>
            <person name="Willems A."/>
        </authorList>
    </citation>
    <scope>NUCLEOTIDE SEQUENCE [LARGE SCALE GENOMIC DNA]</scope>
    <source>
        <strain evidence="3">LMG 31523</strain>
    </source>
</reference>
<dbReference type="Proteomes" id="UP001196870">
    <property type="component" value="Unassembled WGS sequence"/>
</dbReference>
<keyword evidence="1" id="KW-1133">Transmembrane helix</keyword>
<gene>
    <name evidence="2" type="ORF">GXW71_00140</name>
</gene>
<feature type="transmembrane region" description="Helical" evidence="1">
    <location>
        <begin position="133"/>
        <end position="150"/>
    </location>
</feature>
<keyword evidence="1" id="KW-0472">Membrane</keyword>
<keyword evidence="3" id="KW-1185">Reference proteome</keyword>
<evidence type="ECO:0000256" key="1">
    <source>
        <dbReference type="SAM" id="Phobius"/>
    </source>
</evidence>
<comment type="caution">
    <text evidence="2">The sequence shown here is derived from an EMBL/GenBank/DDBJ whole genome shotgun (WGS) entry which is preliminary data.</text>
</comment>
<dbReference type="RefSeq" id="WP_211850242.1">
    <property type="nucleotide sequence ID" value="NZ_JAAGBB010000001.1"/>
</dbReference>
<feature type="transmembrane region" description="Helical" evidence="1">
    <location>
        <begin position="249"/>
        <end position="277"/>
    </location>
</feature>
<evidence type="ECO:0000313" key="2">
    <source>
        <dbReference type="EMBL" id="MBR0662750.1"/>
    </source>
</evidence>
<protein>
    <submittedName>
        <fullName evidence="2">Uncharacterized protein</fullName>
    </submittedName>
</protein>
<name>A0ABS5ER17_9PROT</name>
<feature type="transmembrane region" description="Helical" evidence="1">
    <location>
        <begin position="43"/>
        <end position="63"/>
    </location>
</feature>
<organism evidence="2 3">
    <name type="scientific">Plastoroseomonas hellenica</name>
    <dbReference type="NCBI Taxonomy" id="2687306"/>
    <lineage>
        <taxon>Bacteria</taxon>
        <taxon>Pseudomonadati</taxon>
        <taxon>Pseudomonadota</taxon>
        <taxon>Alphaproteobacteria</taxon>
        <taxon>Acetobacterales</taxon>
        <taxon>Acetobacteraceae</taxon>
        <taxon>Plastoroseomonas</taxon>
    </lineage>
</organism>
<feature type="transmembrane region" description="Helical" evidence="1">
    <location>
        <begin position="75"/>
        <end position="98"/>
    </location>
</feature>
<feature type="transmembrane region" description="Helical" evidence="1">
    <location>
        <begin position="297"/>
        <end position="323"/>
    </location>
</feature>
<feature type="transmembrane region" description="Helical" evidence="1">
    <location>
        <begin position="367"/>
        <end position="388"/>
    </location>
</feature>
<proteinExistence type="predicted"/>
<keyword evidence="1" id="KW-0812">Transmembrane</keyword>